<sequence length="536" mass="59638">MADESCSTEIQQRRVELVGNYSKHLTHLLDLLFNVGAVTEEDLSLVRGSAVRGERECMRVLLDVLNGRGEEACRAFLYVLPSVQDKTAKLGQANRQEHLKKHKDILARQHGLVDYLSIRRHCLGHDETGCWTDITFSRQAGYASPSQCRHESAGVGDEICIFKDVYENLLCSPASGVNMLSGDAGSGKTTFVRRLVREWAAETNSSKTVLSLSFRELNLITQEQSLQDLLSDHYIHLKPFLPELLNSNPAQFLLILDGLDEFCYPLNFEHTPKCSDPERVQPIQSIVVNLIKGNLLPGVSIFLTSRPHAVTKVPPVLVSQFYSLLGFSVAQQKQYFEQNCSSPEAAEAVLASVSSHKPLLLMCHIPAFCWIVSTALHDGGSCLFPDTAGANSGEKGSLGAMAFKGLLERRFIFESSDLNSFNLDSANLSQVFLSEILKEDRASLTFEKGFHFIHTSMQEFLAALYYVLQSLSGSDPFSGLKPSTGCSIQNALKQMASAVNKFNTPQRLFRRRIKKALRCGERHQSGHMDLFARYLL</sequence>
<keyword evidence="9" id="KW-0067">ATP-binding</keyword>
<dbReference type="GeneTree" id="ENSGT01150000286911"/>
<dbReference type="InterPro" id="IPR051261">
    <property type="entry name" value="NLR"/>
</dbReference>
<dbReference type="SUPFAM" id="SSF52540">
    <property type="entry name" value="P-loop containing nucleoside triphosphate hydrolases"/>
    <property type="match status" value="1"/>
</dbReference>
<dbReference type="InterPro" id="IPR027417">
    <property type="entry name" value="P-loop_NTPase"/>
</dbReference>
<evidence type="ECO:0000259" key="15">
    <source>
        <dbReference type="PROSITE" id="PS50837"/>
    </source>
</evidence>
<evidence type="ECO:0000256" key="3">
    <source>
        <dbReference type="ARBA" id="ARBA00022475"/>
    </source>
</evidence>
<dbReference type="Proteomes" id="UP001108240">
    <property type="component" value="Unplaced"/>
</dbReference>
<reference evidence="16" key="1">
    <citation type="submission" date="2025-08" db="UniProtKB">
        <authorList>
            <consortium name="Ensembl"/>
        </authorList>
    </citation>
    <scope>IDENTIFICATION</scope>
</reference>
<evidence type="ECO:0000256" key="4">
    <source>
        <dbReference type="ARBA" id="ARBA00022490"/>
    </source>
</evidence>
<evidence type="ECO:0000256" key="9">
    <source>
        <dbReference type="ARBA" id="ARBA00022840"/>
    </source>
</evidence>
<evidence type="ECO:0000256" key="7">
    <source>
        <dbReference type="ARBA" id="ARBA00022737"/>
    </source>
</evidence>
<evidence type="ECO:0000256" key="10">
    <source>
        <dbReference type="ARBA" id="ARBA00022859"/>
    </source>
</evidence>
<proteinExistence type="predicted"/>
<keyword evidence="10" id="KW-0391">Immunity</keyword>
<keyword evidence="4" id="KW-0963">Cytoplasm</keyword>
<reference evidence="16" key="2">
    <citation type="submission" date="2025-09" db="UniProtKB">
        <authorList>
            <consortium name="Ensembl"/>
        </authorList>
    </citation>
    <scope>IDENTIFICATION</scope>
</reference>
<dbReference type="InterPro" id="IPR041075">
    <property type="entry name" value="NOD1/2_WH"/>
</dbReference>
<dbReference type="GO" id="GO:0042981">
    <property type="term" value="P:regulation of apoptotic process"/>
    <property type="evidence" value="ECO:0007669"/>
    <property type="project" value="InterPro"/>
</dbReference>
<dbReference type="PANTHER" id="PTHR24106">
    <property type="entry name" value="NACHT, LRR AND CARD DOMAINS-CONTAINING"/>
    <property type="match status" value="1"/>
</dbReference>
<keyword evidence="12" id="KW-0564">Palmitate</keyword>
<dbReference type="CDD" id="cd01671">
    <property type="entry name" value="CARD"/>
    <property type="match status" value="1"/>
</dbReference>
<evidence type="ECO:0000313" key="17">
    <source>
        <dbReference type="Proteomes" id="UP001108240"/>
    </source>
</evidence>
<feature type="domain" description="NACHT" evidence="15">
    <location>
        <begin position="176"/>
        <end position="309"/>
    </location>
</feature>
<organism evidence="16 17">
    <name type="scientific">Cyprinus carpio carpio</name>
    <dbReference type="NCBI Taxonomy" id="630221"/>
    <lineage>
        <taxon>Eukaryota</taxon>
        <taxon>Metazoa</taxon>
        <taxon>Chordata</taxon>
        <taxon>Craniata</taxon>
        <taxon>Vertebrata</taxon>
        <taxon>Euteleostomi</taxon>
        <taxon>Actinopterygii</taxon>
        <taxon>Neopterygii</taxon>
        <taxon>Teleostei</taxon>
        <taxon>Ostariophysi</taxon>
        <taxon>Cypriniformes</taxon>
        <taxon>Cyprinidae</taxon>
        <taxon>Cyprininae</taxon>
        <taxon>Cyprinus</taxon>
    </lineage>
</organism>
<dbReference type="SUPFAM" id="SSF47986">
    <property type="entry name" value="DEATH domain"/>
    <property type="match status" value="1"/>
</dbReference>
<dbReference type="InterPro" id="IPR007111">
    <property type="entry name" value="NACHT_NTPase"/>
</dbReference>
<evidence type="ECO:0000256" key="12">
    <source>
        <dbReference type="ARBA" id="ARBA00023139"/>
    </source>
</evidence>
<evidence type="ECO:0000256" key="5">
    <source>
        <dbReference type="ARBA" id="ARBA00022588"/>
    </source>
</evidence>
<dbReference type="AlphaFoldDB" id="A0A9J8CTM1"/>
<dbReference type="Gene3D" id="3.40.50.300">
    <property type="entry name" value="P-loop containing nucleotide triphosphate hydrolases"/>
    <property type="match status" value="1"/>
</dbReference>
<protein>
    <submittedName>
        <fullName evidence="16">Si:dkey-118k5.3</fullName>
    </submittedName>
</protein>
<dbReference type="InterPro" id="IPR011029">
    <property type="entry name" value="DEATH-like_dom_sf"/>
</dbReference>
<name>A0A9J8CTM1_CYPCA</name>
<dbReference type="Pfam" id="PF05729">
    <property type="entry name" value="NACHT"/>
    <property type="match status" value="1"/>
</dbReference>
<evidence type="ECO:0000256" key="11">
    <source>
        <dbReference type="ARBA" id="ARBA00023136"/>
    </source>
</evidence>
<keyword evidence="13" id="KW-0449">Lipoprotein</keyword>
<dbReference type="Pfam" id="PF17779">
    <property type="entry name" value="WHD_NOD2"/>
    <property type="match status" value="1"/>
</dbReference>
<dbReference type="GO" id="GO:0005886">
    <property type="term" value="C:plasma membrane"/>
    <property type="evidence" value="ECO:0007669"/>
    <property type="project" value="UniProtKB-SubCell"/>
</dbReference>
<dbReference type="Gene3D" id="1.10.533.10">
    <property type="entry name" value="Death Domain, Fas"/>
    <property type="match status" value="1"/>
</dbReference>
<evidence type="ECO:0000256" key="1">
    <source>
        <dbReference type="ARBA" id="ARBA00004236"/>
    </source>
</evidence>
<dbReference type="GO" id="GO:0005737">
    <property type="term" value="C:cytoplasm"/>
    <property type="evidence" value="ECO:0007669"/>
    <property type="project" value="UniProtKB-SubCell"/>
</dbReference>
<dbReference type="PROSITE" id="PS50209">
    <property type="entry name" value="CARD"/>
    <property type="match status" value="1"/>
</dbReference>
<dbReference type="GO" id="GO:0045087">
    <property type="term" value="P:innate immune response"/>
    <property type="evidence" value="ECO:0007669"/>
    <property type="project" value="UniProtKB-KW"/>
</dbReference>
<keyword evidence="5" id="KW-0399">Innate immunity</keyword>
<dbReference type="Ensembl" id="ENSCCRT00000134422.1">
    <property type="protein sequence ID" value="ENSCCRP00000168505.1"/>
    <property type="gene ID" value="ENSCCRG00000070666.1"/>
</dbReference>
<accession>A0A9J8CTM1</accession>
<evidence type="ECO:0000256" key="8">
    <source>
        <dbReference type="ARBA" id="ARBA00022741"/>
    </source>
</evidence>
<comment type="subcellular location">
    <subcellularLocation>
        <location evidence="1">Cell membrane</location>
    </subcellularLocation>
    <subcellularLocation>
        <location evidence="2">Cytoplasm</location>
    </subcellularLocation>
</comment>
<evidence type="ECO:0000256" key="13">
    <source>
        <dbReference type="ARBA" id="ARBA00023288"/>
    </source>
</evidence>
<keyword evidence="6" id="KW-0433">Leucine-rich repeat</keyword>
<dbReference type="PROSITE" id="PS50837">
    <property type="entry name" value="NACHT"/>
    <property type="match status" value="1"/>
</dbReference>
<evidence type="ECO:0000259" key="14">
    <source>
        <dbReference type="PROSITE" id="PS50209"/>
    </source>
</evidence>
<keyword evidence="11" id="KW-0472">Membrane</keyword>
<keyword evidence="17" id="KW-1185">Reference proteome</keyword>
<keyword evidence="7" id="KW-0677">Repeat</keyword>
<keyword evidence="8" id="KW-0547">Nucleotide-binding</keyword>
<keyword evidence="3" id="KW-1003">Cell membrane</keyword>
<evidence type="ECO:0000256" key="6">
    <source>
        <dbReference type="ARBA" id="ARBA00022614"/>
    </source>
</evidence>
<feature type="domain" description="CARD" evidence="14">
    <location>
        <begin position="2"/>
        <end position="80"/>
    </location>
</feature>
<evidence type="ECO:0000256" key="2">
    <source>
        <dbReference type="ARBA" id="ARBA00004496"/>
    </source>
</evidence>
<dbReference type="GO" id="GO:0005524">
    <property type="term" value="F:ATP binding"/>
    <property type="evidence" value="ECO:0007669"/>
    <property type="project" value="UniProtKB-KW"/>
</dbReference>
<evidence type="ECO:0000313" key="16">
    <source>
        <dbReference type="Ensembl" id="ENSCCRP00000168505.1"/>
    </source>
</evidence>
<dbReference type="InterPro" id="IPR001315">
    <property type="entry name" value="CARD"/>
</dbReference>